<protein>
    <submittedName>
        <fullName evidence="1">Uncharacterized protein</fullName>
    </submittedName>
</protein>
<proteinExistence type="predicted"/>
<sequence>MSNNGYIHKNCLDINKDIYWIHGWNLSKKYKSIFDSKKKSNLFSIYILLLEELFSRFSKLDTKFRIEPISNCSLDRYLSSMLLNDNHSETLSFVGERIQDKEELITRINRASFKKIFLITIF</sequence>
<accession>A0A2N2F2T6</accession>
<dbReference type="AlphaFoldDB" id="A0A2N2F2T6"/>
<comment type="caution">
    <text evidence="1">The sequence shown here is derived from an EMBL/GenBank/DDBJ whole genome shotgun (WGS) entry which is preliminary data.</text>
</comment>
<reference evidence="1 2" key="1">
    <citation type="journal article" date="2017" name="ISME J.">
        <title>Potential for microbial H2 and metal transformations associated with novel bacteria and archaea in deep terrestrial subsurface sediments.</title>
        <authorList>
            <person name="Hernsdorf A.W."/>
            <person name="Amano Y."/>
            <person name="Miyakawa K."/>
            <person name="Ise K."/>
            <person name="Suzuki Y."/>
            <person name="Anantharaman K."/>
            <person name="Probst A."/>
            <person name="Burstein D."/>
            <person name="Thomas B.C."/>
            <person name="Banfield J.F."/>
        </authorList>
    </citation>
    <scope>NUCLEOTIDE SEQUENCE [LARGE SCALE GENOMIC DNA]</scope>
    <source>
        <strain evidence="1">HGW-Dojkabacteria-1</strain>
    </source>
</reference>
<dbReference type="EMBL" id="PHAO01000001">
    <property type="protein sequence ID" value="PKN02498.1"/>
    <property type="molecule type" value="Genomic_DNA"/>
</dbReference>
<dbReference type="Proteomes" id="UP000233417">
    <property type="component" value="Unassembled WGS sequence"/>
</dbReference>
<organism evidence="1 2">
    <name type="scientific">Candidatus Dojkabacteria bacterium HGW-Dojkabacteria-1</name>
    <dbReference type="NCBI Taxonomy" id="2013761"/>
    <lineage>
        <taxon>Bacteria</taxon>
        <taxon>Candidatus Dojkabacteria</taxon>
    </lineage>
</organism>
<evidence type="ECO:0000313" key="2">
    <source>
        <dbReference type="Proteomes" id="UP000233417"/>
    </source>
</evidence>
<name>A0A2N2F2T6_9BACT</name>
<gene>
    <name evidence="1" type="ORF">CVU76_00445</name>
</gene>
<evidence type="ECO:0000313" key="1">
    <source>
        <dbReference type="EMBL" id="PKN02498.1"/>
    </source>
</evidence>